<dbReference type="InterPro" id="IPR033453">
    <property type="entry name" value="Glyco_hydro_30_TIM-barrel"/>
</dbReference>
<feature type="signal peptide" evidence="6">
    <location>
        <begin position="1"/>
        <end position="20"/>
    </location>
</feature>
<dbReference type="Gene3D" id="3.20.20.80">
    <property type="entry name" value="Glycosidases"/>
    <property type="match status" value="1"/>
</dbReference>
<evidence type="ECO:0000256" key="5">
    <source>
        <dbReference type="SAM" id="MobiDB-lite"/>
    </source>
</evidence>
<dbReference type="GO" id="GO:0006680">
    <property type="term" value="P:glucosylceramide catabolic process"/>
    <property type="evidence" value="ECO:0007669"/>
    <property type="project" value="TreeGrafter"/>
</dbReference>
<evidence type="ECO:0000313" key="9">
    <source>
        <dbReference type="Proteomes" id="UP000799436"/>
    </source>
</evidence>
<name>A0A6G1L6W9_9PEZI</name>
<dbReference type="Proteomes" id="UP000799436">
    <property type="component" value="Unassembled WGS sequence"/>
</dbReference>
<sequence length="680" mass="73071">MKVHTKASVCLAFATRVVFALDYGSVKNLGSSGGTGSKGGIGDGIPVTVPQAFITDAQISYTPNSTRQLSEGAAPVLTYRNVTNTSSSCDPVHSVVIDNSPSGARQSMVGFGHSWTDSAVDVFQSLEPDLLNQVMEDLFGITGNNMGFMRHTIGSSDLSGVPYSYDDNGPSFNLGEPDPTLAHFDLGPYGSAMAEMIALMGEYKSDVFLFGAPWSYPGWMKSNDLFIAPNVIYDFNQFPLLNNSFNIDLIPQVVDYFTKYIDAFKNDFGVEINGLSLQNEPLNPQGGYPTMYLDAADGANIIAAGGLGEALHERNAIFMAYDHNTDQPFYPFRVHQTAKELVDAVAWHCYASVANYTVLEDFIRSFPGTLQFMTECTNFMPSGVNFQVALSFMPPVMHGASGAAMWVMATDPDFGPHSPYGGCAGCLGSIIVNSSTLYTKTNDYFMVGQFSRFVRRGAVVYDVPVGNAGSIVVPNQFWVLPFKNPDDSRAVVFMNNLAEDVTVQMEFTENSGAYWEGVIPLNTVVTWLIPSDAALANYSTPGASASESYPYPWANSTAAPNPTASGYSTGTGTAATCNNTATPITTISSPSTTVIPVPNTDHVIETTDTPLPINTAPTITNTAPASAQSSYDSYPFPPGQSQYPPNWGQGGQPWHANGPPNHAAERPNNYPLWEGDGAFP</sequence>
<evidence type="ECO:0000256" key="1">
    <source>
        <dbReference type="ARBA" id="ARBA00005382"/>
    </source>
</evidence>
<dbReference type="Pfam" id="PF02055">
    <property type="entry name" value="Glyco_hydro_30"/>
    <property type="match status" value="1"/>
</dbReference>
<keyword evidence="3 4" id="KW-0378">Hydrolase</keyword>
<proteinExistence type="inferred from homology"/>
<feature type="domain" description="Glycosyl hydrolase family 30 TIM-barrel" evidence="7">
    <location>
        <begin position="110"/>
        <end position="377"/>
    </location>
</feature>
<dbReference type="OrthoDB" id="2160638at2759"/>
<dbReference type="PANTHER" id="PTHR11069:SF23">
    <property type="entry name" value="LYSOSOMAL ACID GLUCOSYLCERAMIDASE"/>
    <property type="match status" value="1"/>
</dbReference>
<dbReference type="SUPFAM" id="SSF51445">
    <property type="entry name" value="(Trans)glycosidases"/>
    <property type="match status" value="1"/>
</dbReference>
<accession>A0A6G1L6W9</accession>
<evidence type="ECO:0000259" key="7">
    <source>
        <dbReference type="Pfam" id="PF02055"/>
    </source>
</evidence>
<evidence type="ECO:0000256" key="4">
    <source>
        <dbReference type="RuleBase" id="RU361188"/>
    </source>
</evidence>
<dbReference type="GO" id="GO:0004348">
    <property type="term" value="F:glucosylceramidase activity"/>
    <property type="evidence" value="ECO:0007669"/>
    <property type="project" value="InterPro"/>
</dbReference>
<dbReference type="PANTHER" id="PTHR11069">
    <property type="entry name" value="GLUCOSYLCERAMIDASE"/>
    <property type="match status" value="1"/>
</dbReference>
<dbReference type="InterPro" id="IPR017853">
    <property type="entry name" value="GH"/>
</dbReference>
<evidence type="ECO:0000256" key="2">
    <source>
        <dbReference type="ARBA" id="ARBA00022729"/>
    </source>
</evidence>
<keyword evidence="2 6" id="KW-0732">Signal</keyword>
<keyword evidence="4" id="KW-0326">Glycosidase</keyword>
<evidence type="ECO:0000313" key="8">
    <source>
        <dbReference type="EMBL" id="KAF2768178.1"/>
    </source>
</evidence>
<organism evidence="8 9">
    <name type="scientific">Teratosphaeria nubilosa</name>
    <dbReference type="NCBI Taxonomy" id="161662"/>
    <lineage>
        <taxon>Eukaryota</taxon>
        <taxon>Fungi</taxon>
        <taxon>Dikarya</taxon>
        <taxon>Ascomycota</taxon>
        <taxon>Pezizomycotina</taxon>
        <taxon>Dothideomycetes</taxon>
        <taxon>Dothideomycetidae</taxon>
        <taxon>Mycosphaerellales</taxon>
        <taxon>Teratosphaeriaceae</taxon>
        <taxon>Teratosphaeria</taxon>
    </lineage>
</organism>
<evidence type="ECO:0000256" key="3">
    <source>
        <dbReference type="ARBA" id="ARBA00022801"/>
    </source>
</evidence>
<comment type="similarity">
    <text evidence="1 4">Belongs to the glycosyl hydrolase 30 family.</text>
</comment>
<dbReference type="InterPro" id="IPR001139">
    <property type="entry name" value="Glyco_hydro_30"/>
</dbReference>
<protein>
    <submittedName>
        <fullName evidence="8">Glycoside hydrolase</fullName>
    </submittedName>
</protein>
<dbReference type="AlphaFoldDB" id="A0A6G1L6W9"/>
<feature type="region of interest" description="Disordered" evidence="5">
    <location>
        <begin position="621"/>
        <end position="680"/>
    </location>
</feature>
<dbReference type="GO" id="GO:0016020">
    <property type="term" value="C:membrane"/>
    <property type="evidence" value="ECO:0007669"/>
    <property type="project" value="GOC"/>
</dbReference>
<feature type="chain" id="PRO_5026153035" evidence="6">
    <location>
        <begin position="21"/>
        <end position="680"/>
    </location>
</feature>
<evidence type="ECO:0000256" key="6">
    <source>
        <dbReference type="SAM" id="SignalP"/>
    </source>
</evidence>
<gene>
    <name evidence="8" type="ORF">EJ03DRAFT_337138</name>
</gene>
<keyword evidence="9" id="KW-1185">Reference proteome</keyword>
<reference evidence="8" key="1">
    <citation type="journal article" date="2020" name="Stud. Mycol.">
        <title>101 Dothideomycetes genomes: a test case for predicting lifestyles and emergence of pathogens.</title>
        <authorList>
            <person name="Haridas S."/>
            <person name="Albert R."/>
            <person name="Binder M."/>
            <person name="Bloem J."/>
            <person name="Labutti K."/>
            <person name="Salamov A."/>
            <person name="Andreopoulos B."/>
            <person name="Baker S."/>
            <person name="Barry K."/>
            <person name="Bills G."/>
            <person name="Bluhm B."/>
            <person name="Cannon C."/>
            <person name="Castanera R."/>
            <person name="Culley D."/>
            <person name="Daum C."/>
            <person name="Ezra D."/>
            <person name="Gonzalez J."/>
            <person name="Henrissat B."/>
            <person name="Kuo A."/>
            <person name="Liang C."/>
            <person name="Lipzen A."/>
            <person name="Lutzoni F."/>
            <person name="Magnuson J."/>
            <person name="Mondo S."/>
            <person name="Nolan M."/>
            <person name="Ohm R."/>
            <person name="Pangilinan J."/>
            <person name="Park H.-J."/>
            <person name="Ramirez L."/>
            <person name="Alfaro M."/>
            <person name="Sun H."/>
            <person name="Tritt A."/>
            <person name="Yoshinaga Y."/>
            <person name="Zwiers L.-H."/>
            <person name="Turgeon B."/>
            <person name="Goodwin S."/>
            <person name="Spatafora J."/>
            <person name="Crous P."/>
            <person name="Grigoriev I."/>
        </authorList>
    </citation>
    <scope>NUCLEOTIDE SEQUENCE</scope>
    <source>
        <strain evidence="8">CBS 116005</strain>
    </source>
</reference>
<dbReference type="EMBL" id="ML995847">
    <property type="protein sequence ID" value="KAF2768178.1"/>
    <property type="molecule type" value="Genomic_DNA"/>
</dbReference>